<gene>
    <name evidence="1" type="ORF">SDC9_169789</name>
</gene>
<sequence>MAAAQLQDLHLELAQPQRHLAGEGHGRPGHALGHALDVLEQARKAANLAGLVLLAALDDEIVGVLAGNDVLGAIGRGSQHAHRVVVRQRDVFDGLVRDLANAADHVLGHDGGGLGVDDHHGVVADDDAGVGVALGRVGIGMFGELVEAHLLDFKVGGGGKGLGAHRCNLFVLNKCIQLYRISEC</sequence>
<dbReference type="EMBL" id="VSSQ01070629">
    <property type="protein sequence ID" value="MPN22406.1"/>
    <property type="molecule type" value="Genomic_DNA"/>
</dbReference>
<dbReference type="AlphaFoldDB" id="A0A645G8F0"/>
<evidence type="ECO:0000313" key="1">
    <source>
        <dbReference type="EMBL" id="MPN22406.1"/>
    </source>
</evidence>
<protein>
    <submittedName>
        <fullName evidence="1">Uncharacterized protein</fullName>
    </submittedName>
</protein>
<accession>A0A645G8F0</accession>
<proteinExistence type="predicted"/>
<reference evidence="1" key="1">
    <citation type="submission" date="2019-08" db="EMBL/GenBank/DDBJ databases">
        <authorList>
            <person name="Kucharzyk K."/>
            <person name="Murdoch R.W."/>
            <person name="Higgins S."/>
            <person name="Loffler F."/>
        </authorList>
    </citation>
    <scope>NUCLEOTIDE SEQUENCE</scope>
</reference>
<organism evidence="1">
    <name type="scientific">bioreactor metagenome</name>
    <dbReference type="NCBI Taxonomy" id="1076179"/>
    <lineage>
        <taxon>unclassified sequences</taxon>
        <taxon>metagenomes</taxon>
        <taxon>ecological metagenomes</taxon>
    </lineage>
</organism>
<name>A0A645G8F0_9ZZZZ</name>
<comment type="caution">
    <text evidence="1">The sequence shown here is derived from an EMBL/GenBank/DDBJ whole genome shotgun (WGS) entry which is preliminary data.</text>
</comment>